<dbReference type="OrthoDB" id="3521097at2759"/>
<reference evidence="3" key="1">
    <citation type="submission" date="2019-06" db="EMBL/GenBank/DDBJ databases">
        <authorList>
            <person name="Broberg M."/>
        </authorList>
    </citation>
    <scope>NUCLEOTIDE SEQUENCE [LARGE SCALE GENOMIC DNA]</scope>
</reference>
<evidence type="ECO:0000313" key="3">
    <source>
        <dbReference type="Proteomes" id="UP000775872"/>
    </source>
</evidence>
<dbReference type="EMBL" id="CABFOC020000054">
    <property type="protein sequence ID" value="CAH0055112.1"/>
    <property type="molecule type" value="Genomic_DNA"/>
</dbReference>
<gene>
    <name evidence="2" type="ORF">CSOL1703_00017015</name>
</gene>
<reference evidence="2 3" key="2">
    <citation type="submission" date="2021-10" db="EMBL/GenBank/DDBJ databases">
        <authorList>
            <person name="Piombo E."/>
        </authorList>
    </citation>
    <scope>NUCLEOTIDE SEQUENCE [LARGE SCALE GENOMIC DNA]</scope>
</reference>
<evidence type="ECO:0000256" key="1">
    <source>
        <dbReference type="SAM" id="MobiDB-lite"/>
    </source>
</evidence>
<organism evidence="2 3">
    <name type="scientific">Clonostachys solani</name>
    <dbReference type="NCBI Taxonomy" id="160281"/>
    <lineage>
        <taxon>Eukaryota</taxon>
        <taxon>Fungi</taxon>
        <taxon>Dikarya</taxon>
        <taxon>Ascomycota</taxon>
        <taxon>Pezizomycotina</taxon>
        <taxon>Sordariomycetes</taxon>
        <taxon>Hypocreomycetidae</taxon>
        <taxon>Hypocreales</taxon>
        <taxon>Bionectriaceae</taxon>
        <taxon>Clonostachys</taxon>
    </lineage>
</organism>
<dbReference type="Proteomes" id="UP000775872">
    <property type="component" value="Unassembled WGS sequence"/>
</dbReference>
<feature type="region of interest" description="Disordered" evidence="1">
    <location>
        <begin position="190"/>
        <end position="249"/>
    </location>
</feature>
<evidence type="ECO:0008006" key="4">
    <source>
        <dbReference type="Google" id="ProtNLM"/>
    </source>
</evidence>
<dbReference type="AlphaFoldDB" id="A0A9N9ZEX8"/>
<dbReference type="PANTHER" id="PTHR38166">
    <property type="entry name" value="C2H2-TYPE DOMAIN-CONTAINING PROTEIN-RELATED"/>
    <property type="match status" value="1"/>
</dbReference>
<evidence type="ECO:0000313" key="2">
    <source>
        <dbReference type="EMBL" id="CAH0055112.1"/>
    </source>
</evidence>
<comment type="caution">
    <text evidence="2">The sequence shown here is derived from an EMBL/GenBank/DDBJ whole genome shotgun (WGS) entry which is preliminary data.</text>
</comment>
<sequence>MPDFHPIFEVEPVQSWVEAHEDGSCPFACPLYKFNPQTYDQCKKHQFRRISDVKQHLIRRHALPSHSCSICWSPFKDETSKTHHLRHANCQQRPPPEELSPEEVKNIKSLRGSDPRSHWLAIWNQLFPGVQPPSSPYVKPNQIEEVKDLIYPGVLVAFRTNFPTIMSNDTDFASVIKSILDSASDFYFHNLPRSRHSPPPPPSPSMPQNEVQTGVIQTATIEQSRQRDGLGNRDVGLGFDQDRDEPPEDVEISMTLALDDFGSYEEWM</sequence>
<protein>
    <recommendedName>
        <fullName evidence="4">C2H2-type domain-containing protein</fullName>
    </recommendedName>
</protein>
<accession>A0A9N9ZEX8</accession>
<dbReference type="PANTHER" id="PTHR38166:SF1">
    <property type="entry name" value="C2H2-TYPE DOMAIN-CONTAINING PROTEIN"/>
    <property type="match status" value="1"/>
</dbReference>
<proteinExistence type="predicted"/>
<name>A0A9N9ZEX8_9HYPO</name>
<keyword evidence="3" id="KW-1185">Reference proteome</keyword>
<feature type="compositionally biased region" description="Polar residues" evidence="1">
    <location>
        <begin position="208"/>
        <end position="223"/>
    </location>
</feature>